<evidence type="ECO:0000256" key="1">
    <source>
        <dbReference type="ARBA" id="ARBA00022614"/>
    </source>
</evidence>
<organism evidence="4 5">
    <name type="scientific">Saprospira grandis (strain Lewin)</name>
    <dbReference type="NCBI Taxonomy" id="984262"/>
    <lineage>
        <taxon>Bacteria</taxon>
        <taxon>Pseudomonadati</taxon>
        <taxon>Bacteroidota</taxon>
        <taxon>Saprospiria</taxon>
        <taxon>Saprospirales</taxon>
        <taxon>Saprospiraceae</taxon>
        <taxon>Saprospira</taxon>
    </lineage>
</organism>
<keyword evidence="5" id="KW-1185">Reference proteome</keyword>
<reference evidence="4 5" key="1">
    <citation type="journal article" date="2012" name="Stand. Genomic Sci.">
        <title>Complete genome sequencing and analysis of Saprospira grandis str. Lewin, a predatory marine bacterium.</title>
        <authorList>
            <person name="Saw J.H."/>
            <person name="Yuryev A."/>
            <person name="Kanbe M."/>
            <person name="Hou S."/>
            <person name="Young A.G."/>
            <person name="Aizawa S."/>
            <person name="Alam M."/>
        </authorList>
    </citation>
    <scope>NUCLEOTIDE SEQUENCE [LARGE SCALE GENOMIC DNA]</scope>
    <source>
        <strain evidence="4 5">Lewin</strain>
    </source>
</reference>
<dbReference type="PANTHER" id="PTHR46652">
    <property type="entry name" value="LEUCINE-RICH REPEAT AND IQ DOMAIN-CONTAINING PROTEIN 1-RELATED"/>
    <property type="match status" value="1"/>
</dbReference>
<evidence type="ECO:0000313" key="4">
    <source>
        <dbReference type="EMBL" id="AFC26938.1"/>
    </source>
</evidence>
<evidence type="ECO:0000256" key="2">
    <source>
        <dbReference type="ARBA" id="ARBA00022737"/>
    </source>
</evidence>
<dbReference type="RefSeq" id="WP_015694513.1">
    <property type="nucleotide sequence ID" value="NC_016940.1"/>
</dbReference>
<dbReference type="STRING" id="984262.SGRA_4223"/>
<gene>
    <name evidence="4" type="ordered locus">SGRA_4223</name>
</gene>
<dbReference type="Proteomes" id="UP000007519">
    <property type="component" value="Chromosome"/>
</dbReference>
<keyword evidence="1" id="KW-0433">Leucine-rich repeat</keyword>
<feature type="signal peptide" evidence="3">
    <location>
        <begin position="1"/>
        <end position="23"/>
    </location>
</feature>
<proteinExistence type="predicted"/>
<feature type="chain" id="PRO_5003604057" evidence="3">
    <location>
        <begin position="24"/>
        <end position="630"/>
    </location>
</feature>
<dbReference type="KEGG" id="sgn:SGRA_4223"/>
<dbReference type="InterPro" id="IPR050836">
    <property type="entry name" value="SDS22/Internalin_LRR"/>
</dbReference>
<dbReference type="HOGENOM" id="CLU_434049_0_0_10"/>
<dbReference type="EMBL" id="CP002831">
    <property type="protein sequence ID" value="AFC26938.1"/>
    <property type="molecule type" value="Genomic_DNA"/>
</dbReference>
<dbReference type="Gene3D" id="3.80.10.10">
    <property type="entry name" value="Ribonuclease Inhibitor"/>
    <property type="match status" value="2"/>
</dbReference>
<evidence type="ECO:0000256" key="3">
    <source>
        <dbReference type="SAM" id="SignalP"/>
    </source>
</evidence>
<keyword evidence="2" id="KW-0677">Repeat</keyword>
<dbReference type="OrthoDB" id="1490745at2"/>
<evidence type="ECO:0000313" key="5">
    <source>
        <dbReference type="Proteomes" id="UP000007519"/>
    </source>
</evidence>
<accession>H6L7I7</accession>
<name>H6L7I7_SAPGL</name>
<dbReference type="PANTHER" id="PTHR46652:SF3">
    <property type="entry name" value="LEUCINE-RICH REPEAT-CONTAINING PROTEIN 9"/>
    <property type="match status" value="1"/>
</dbReference>
<keyword evidence="3" id="KW-0732">Signal</keyword>
<sequence length="630" mass="71211">MSLSPYPYIFCLFSLLMAGSAMAQDIFYNKVAGPLLQAPEAESPMVEFLLQGELLYPLQKEEGGFVFLENQSGRRGWLAKKELSEQAVRPQYRCFISNLRLRSQGNLQAAVVAKLQEGQLVRFTGRRSPNKESISIRGQKLPHYWLEVETAEGLIAWTYGGGLEKLVPIPTIPGNMEQEEPPKQGPSTKGDTLSIHLELPHSSKVRQAESLFLWWNALSPEWKAFYNQMVLLKPLEEAYSDATLAEIEQIMRLEELDLSQDDACQTGPFYAVALKDLSGLRGLPLLKRLHGRGLQLERLGGLNQLPSLEELSFTELKLKQLLFLPKKLKKLRLDFAQEQQFPMSLLRGQGQLEELAIRAQKIQDMQVFIQLPKLKKLSLQISDLRSISGINSLFMLEELRLEAEQSDLDLRPLAALSRLKKLYILADELQNINSIANLRQLQALEIHVKANRIDARLLSRFQQLRWLKLSTPELLQGESLRELKALVFFACQQDLPFSIQQLPGQLQQLELGAPSFQQLERLGQFSQLTSLDLRTAAWPAVGAFVAPPNLAKFYLRAPNLASLQQLPPMPQLRLLDLSQCTELKEIGALAQLKQLELLYLPKAISLQSEAVQAIYHPGLTIRHEVLSACF</sequence>
<dbReference type="eggNOG" id="COG4886">
    <property type="taxonomic scope" value="Bacteria"/>
</dbReference>
<dbReference type="InterPro" id="IPR032675">
    <property type="entry name" value="LRR_dom_sf"/>
</dbReference>
<dbReference type="SUPFAM" id="SSF52058">
    <property type="entry name" value="L domain-like"/>
    <property type="match status" value="2"/>
</dbReference>
<dbReference type="AlphaFoldDB" id="H6L7I7"/>
<protein>
    <submittedName>
        <fullName evidence="4">Internalin</fullName>
    </submittedName>
</protein>